<dbReference type="AlphaFoldDB" id="A0A804HWF3"/>
<dbReference type="EMBL" id="HG996466">
    <property type="protein sequence ID" value="CAG1860137.1"/>
    <property type="molecule type" value="Genomic_DNA"/>
</dbReference>
<dbReference type="Gramene" id="Ma01_t20520.1">
    <property type="protein sequence ID" value="Ma01_p20520.1"/>
    <property type="gene ID" value="Ma01_g20520"/>
</dbReference>
<evidence type="ECO:0000313" key="1">
    <source>
        <dbReference type="EMBL" id="CAG1860137.1"/>
    </source>
</evidence>
<name>A0A804HWF3_MUSAM</name>
<evidence type="ECO:0000313" key="3">
    <source>
        <dbReference type="Proteomes" id="UP000012960"/>
    </source>
</evidence>
<reference evidence="1" key="1">
    <citation type="submission" date="2021-03" db="EMBL/GenBank/DDBJ databases">
        <authorList>
            <consortium name="Genoscope - CEA"/>
            <person name="William W."/>
        </authorList>
    </citation>
    <scope>NUCLEOTIDE SEQUENCE</scope>
    <source>
        <strain evidence="1">Doubled-haploid Pahang</strain>
    </source>
</reference>
<accession>A0A804HWF3</accession>
<dbReference type="EnsemblPlants" id="Ma01_t20520.1">
    <property type="protein sequence ID" value="Ma01_p20520.1"/>
    <property type="gene ID" value="Ma01_g20520"/>
</dbReference>
<sequence>MELPTSTDYPFKNSSNTLLCLVGGSCQDSNPLMAKIMALLEGLNTDASLQLSNIWIKSDFSAVGATLVI</sequence>
<proteinExistence type="predicted"/>
<organism evidence="2 3">
    <name type="scientific">Musa acuminata subsp. malaccensis</name>
    <name type="common">Wild banana</name>
    <name type="synonym">Musa malaccensis</name>
    <dbReference type="NCBI Taxonomy" id="214687"/>
    <lineage>
        <taxon>Eukaryota</taxon>
        <taxon>Viridiplantae</taxon>
        <taxon>Streptophyta</taxon>
        <taxon>Embryophyta</taxon>
        <taxon>Tracheophyta</taxon>
        <taxon>Spermatophyta</taxon>
        <taxon>Magnoliopsida</taxon>
        <taxon>Liliopsida</taxon>
        <taxon>Zingiberales</taxon>
        <taxon>Musaceae</taxon>
        <taxon>Musa</taxon>
    </lineage>
</organism>
<dbReference type="Proteomes" id="UP000012960">
    <property type="component" value="Unplaced"/>
</dbReference>
<protein>
    <submittedName>
        <fullName evidence="1">(wild Malaysian banana) hypothetical protein</fullName>
    </submittedName>
</protein>
<dbReference type="InParanoid" id="A0A804HWF3"/>
<gene>
    <name evidence="1" type="ORF">GSMUA_304330.1</name>
</gene>
<keyword evidence="3" id="KW-1185">Reference proteome</keyword>
<reference evidence="2" key="2">
    <citation type="submission" date="2021-05" db="UniProtKB">
        <authorList>
            <consortium name="EnsemblPlants"/>
        </authorList>
    </citation>
    <scope>IDENTIFICATION</scope>
    <source>
        <strain evidence="2">subsp. malaccensis</strain>
    </source>
</reference>
<evidence type="ECO:0000313" key="2">
    <source>
        <dbReference type="EnsemblPlants" id="Ma01_p20520.1"/>
    </source>
</evidence>